<gene>
    <name evidence="2" type="ordered locus">Spico_0319</name>
</gene>
<proteinExistence type="predicted"/>
<feature type="transmembrane region" description="Helical" evidence="1">
    <location>
        <begin position="12"/>
        <end position="34"/>
    </location>
</feature>
<dbReference type="KEGG" id="scc:Spico_0319"/>
<keyword evidence="1" id="KW-1133">Transmembrane helix</keyword>
<evidence type="ECO:0000256" key="1">
    <source>
        <dbReference type="SAM" id="Phobius"/>
    </source>
</evidence>
<keyword evidence="1" id="KW-0812">Transmembrane</keyword>
<dbReference type="RefSeq" id="WP_013738945.1">
    <property type="nucleotide sequence ID" value="NC_015436.1"/>
</dbReference>
<dbReference type="EMBL" id="CP002659">
    <property type="protein sequence ID" value="AEC01549.1"/>
    <property type="molecule type" value="Genomic_DNA"/>
</dbReference>
<keyword evidence="3" id="KW-1185">Reference proteome</keyword>
<reference evidence="3" key="1">
    <citation type="submission" date="2011-04" db="EMBL/GenBank/DDBJ databases">
        <title>The complete genome of Spirochaeta coccoides DSM 17374.</title>
        <authorList>
            <person name="Lucas S."/>
            <person name="Copeland A."/>
            <person name="Lapidus A."/>
            <person name="Bruce D."/>
            <person name="Goodwin L."/>
            <person name="Pitluck S."/>
            <person name="Peters L."/>
            <person name="Kyrpides N."/>
            <person name="Mavromatis K."/>
            <person name="Pagani I."/>
            <person name="Ivanova N."/>
            <person name="Ovchinnikova G."/>
            <person name="Lu M."/>
            <person name="Detter J.C."/>
            <person name="Tapia R."/>
            <person name="Han C."/>
            <person name="Land M."/>
            <person name="Hauser L."/>
            <person name="Markowitz V."/>
            <person name="Cheng J.-F."/>
            <person name="Hugenholtz P."/>
            <person name="Woyke T."/>
            <person name="Wu D."/>
            <person name="Spring S."/>
            <person name="Schroeder M."/>
            <person name="Brambilla E."/>
            <person name="Klenk H.-P."/>
            <person name="Eisen J.A."/>
        </authorList>
    </citation>
    <scope>NUCLEOTIDE SEQUENCE [LARGE SCALE GENOMIC DNA]</scope>
    <source>
        <strain evidence="3">ATCC BAA-1237 / DSM 17374 / SPN1</strain>
    </source>
</reference>
<keyword evidence="1" id="KW-0472">Membrane</keyword>
<evidence type="ECO:0000313" key="3">
    <source>
        <dbReference type="Proteomes" id="UP000007939"/>
    </source>
</evidence>
<evidence type="ECO:0000313" key="2">
    <source>
        <dbReference type="EMBL" id="AEC01549.1"/>
    </source>
</evidence>
<accession>F4GH74</accession>
<organism evidence="2 3">
    <name type="scientific">Parasphaerochaeta coccoides (strain ATCC BAA-1237 / DSM 17374 / SPN1)</name>
    <name type="common">Sphaerochaeta coccoides</name>
    <dbReference type="NCBI Taxonomy" id="760011"/>
    <lineage>
        <taxon>Bacteria</taxon>
        <taxon>Pseudomonadati</taxon>
        <taxon>Spirochaetota</taxon>
        <taxon>Spirochaetia</taxon>
        <taxon>Spirochaetales</taxon>
        <taxon>Sphaerochaetaceae</taxon>
        <taxon>Parasphaerochaeta</taxon>
    </lineage>
</organism>
<name>F4GH74_PARC1</name>
<dbReference type="Proteomes" id="UP000007939">
    <property type="component" value="Chromosome"/>
</dbReference>
<dbReference type="AlphaFoldDB" id="F4GH74"/>
<protein>
    <submittedName>
        <fullName evidence="2">Sodium pump decarboxylase gamma subunit</fullName>
    </submittedName>
</protein>
<sequence>MNNVYVMQSLDLMLKGMVAIFIVLGAIAVATYILGKVGNKKK</sequence>
<dbReference type="HOGENOM" id="CLU_3257968_0_0_12"/>
<reference evidence="2 3" key="2">
    <citation type="journal article" date="2012" name="Stand. Genomic Sci.">
        <title>Complete genome sequence of the termite hindgut bacterium Spirochaeta coccoides type strain (SPN1(T)), reclassification in the genus Sphaerochaeta as Sphaerochaeta coccoides comb. nov. and emendations of the family Spirochaetaceae and the genus Sphaerochaeta.</title>
        <authorList>
            <person name="Abt B."/>
            <person name="Han C."/>
            <person name="Scheuner C."/>
            <person name="Lu M."/>
            <person name="Lapidus A."/>
            <person name="Nolan M."/>
            <person name="Lucas S."/>
            <person name="Hammon N."/>
            <person name="Deshpande S."/>
            <person name="Cheng J.F."/>
            <person name="Tapia R."/>
            <person name="Goodwin L.A."/>
            <person name="Pitluck S."/>
            <person name="Liolios K."/>
            <person name="Pagani I."/>
            <person name="Ivanova N."/>
            <person name="Mavromatis K."/>
            <person name="Mikhailova N."/>
            <person name="Huntemann M."/>
            <person name="Pati A."/>
            <person name="Chen A."/>
            <person name="Palaniappan K."/>
            <person name="Land M."/>
            <person name="Hauser L."/>
            <person name="Brambilla E.M."/>
            <person name="Rohde M."/>
            <person name="Spring S."/>
            <person name="Gronow S."/>
            <person name="Goker M."/>
            <person name="Woyke T."/>
            <person name="Bristow J."/>
            <person name="Eisen J.A."/>
            <person name="Markowitz V."/>
            <person name="Hugenholtz P."/>
            <person name="Kyrpides N.C."/>
            <person name="Klenk H.P."/>
            <person name="Detter J.C."/>
        </authorList>
    </citation>
    <scope>NUCLEOTIDE SEQUENCE [LARGE SCALE GENOMIC DNA]</scope>
    <source>
        <strain evidence="3">ATCC BAA-1237 / DSM 17374 / SPN1</strain>
    </source>
</reference>